<dbReference type="Proteomes" id="UP000184164">
    <property type="component" value="Unassembled WGS sequence"/>
</dbReference>
<sequence>MKKIFLSLIIVTSLISLSVTAQEGEKSRLSFGFNAGVGQNHNAYRMNPETYARYNHEYYEGDLHFTTGINVGYFITKRLRPRFEFRYNEFKYGMTWDEDYPQFERTETKLYTLNFNLQFDFMMLNTDRFQLFISPGLVGEFVKDRLNRNYLTDGSNNIYNYTAVTQQYSEEIGGLNLSLIAKYKFTDNLGMTVTPGYNFYLKKWLPGNDKNYTRSLFNVGVEYTLPF</sequence>
<dbReference type="AlphaFoldDB" id="A0A1M4TLF1"/>
<protein>
    <submittedName>
        <fullName evidence="4">Outer membrane protein beta-barrel domain-containing protein</fullName>
    </submittedName>
</protein>
<dbReference type="RefSeq" id="WP_072998416.1">
    <property type="nucleotide sequence ID" value="NZ_FQUM01000001.1"/>
</dbReference>
<dbReference type="InterPro" id="IPR027385">
    <property type="entry name" value="Beta-barrel_OMP"/>
</dbReference>
<dbReference type="EMBL" id="FQUM01000001">
    <property type="protein sequence ID" value="SHE45290.1"/>
    <property type="molecule type" value="Genomic_DNA"/>
</dbReference>
<reference evidence="5" key="1">
    <citation type="submission" date="2016-11" db="EMBL/GenBank/DDBJ databases">
        <authorList>
            <person name="Varghese N."/>
            <person name="Submissions S."/>
        </authorList>
    </citation>
    <scope>NUCLEOTIDE SEQUENCE [LARGE SCALE GENOMIC DNA]</scope>
    <source>
        <strain evidence="5">DSM 26910</strain>
    </source>
</reference>
<evidence type="ECO:0000259" key="3">
    <source>
        <dbReference type="Pfam" id="PF13505"/>
    </source>
</evidence>
<keyword evidence="5" id="KW-1185">Reference proteome</keyword>
<evidence type="ECO:0000256" key="1">
    <source>
        <dbReference type="ARBA" id="ARBA00022729"/>
    </source>
</evidence>
<evidence type="ECO:0000256" key="2">
    <source>
        <dbReference type="SAM" id="SignalP"/>
    </source>
</evidence>
<accession>A0A1M4TLF1</accession>
<dbReference type="Gene3D" id="2.40.160.20">
    <property type="match status" value="1"/>
</dbReference>
<feature type="signal peptide" evidence="2">
    <location>
        <begin position="1"/>
        <end position="21"/>
    </location>
</feature>
<dbReference type="Pfam" id="PF13505">
    <property type="entry name" value="OMP_b-brl"/>
    <property type="match status" value="1"/>
</dbReference>
<gene>
    <name evidence="4" type="ORF">SAMN05444274_101393</name>
</gene>
<evidence type="ECO:0000313" key="4">
    <source>
        <dbReference type="EMBL" id="SHE45290.1"/>
    </source>
</evidence>
<dbReference type="OrthoDB" id="1056775at2"/>
<dbReference type="STRING" id="1484053.SAMN05444274_101393"/>
<name>A0A1M4TLF1_9BACT</name>
<proteinExistence type="predicted"/>
<evidence type="ECO:0000313" key="5">
    <source>
        <dbReference type="Proteomes" id="UP000184164"/>
    </source>
</evidence>
<feature type="domain" description="Outer membrane protein beta-barrel" evidence="3">
    <location>
        <begin position="10"/>
        <end position="223"/>
    </location>
</feature>
<organism evidence="4 5">
    <name type="scientific">Mariniphaga anaerophila</name>
    <dbReference type="NCBI Taxonomy" id="1484053"/>
    <lineage>
        <taxon>Bacteria</taxon>
        <taxon>Pseudomonadati</taxon>
        <taxon>Bacteroidota</taxon>
        <taxon>Bacteroidia</taxon>
        <taxon>Marinilabiliales</taxon>
        <taxon>Prolixibacteraceae</taxon>
        <taxon>Mariniphaga</taxon>
    </lineage>
</organism>
<feature type="chain" id="PRO_5013041849" evidence="2">
    <location>
        <begin position="22"/>
        <end position="227"/>
    </location>
</feature>
<keyword evidence="1 2" id="KW-0732">Signal</keyword>